<dbReference type="AlphaFoldDB" id="L9XY18"/>
<feature type="region of interest" description="Disordered" evidence="1">
    <location>
        <begin position="64"/>
        <end position="106"/>
    </location>
</feature>
<sequence length="106" mass="10897">MSGKQQTVGDYLDGTGDAGRDQGAGDDADRLEELEERVAELEDAVESIAGHVSRALDLLEAQGDLDGSTEGTDGGSNVGCNQRAGVDGNDKHLTDDSDASAGRGVY</sequence>
<name>L9XY18_9EURY</name>
<protein>
    <submittedName>
        <fullName evidence="2">Uncharacterized protein</fullName>
    </submittedName>
</protein>
<dbReference type="EMBL" id="AOIA01000014">
    <property type="protein sequence ID" value="ELY66729.1"/>
    <property type="molecule type" value="Genomic_DNA"/>
</dbReference>
<reference evidence="2 3" key="1">
    <citation type="journal article" date="2014" name="PLoS Genet.">
        <title>Phylogenetically driven sequencing of extremely halophilic archaea reveals strategies for static and dynamic osmo-response.</title>
        <authorList>
            <person name="Becker E.A."/>
            <person name="Seitzer P.M."/>
            <person name="Tritt A."/>
            <person name="Larsen D."/>
            <person name="Krusor M."/>
            <person name="Yao A.I."/>
            <person name="Wu D."/>
            <person name="Madern D."/>
            <person name="Eisen J.A."/>
            <person name="Darling A.E."/>
            <person name="Facciotti M.T."/>
        </authorList>
    </citation>
    <scope>NUCLEOTIDE SEQUENCE [LARGE SCALE GENOMIC DNA]</scope>
    <source>
        <strain evidence="2 3">DSM 18795</strain>
    </source>
</reference>
<evidence type="ECO:0000313" key="3">
    <source>
        <dbReference type="Proteomes" id="UP000011531"/>
    </source>
</evidence>
<dbReference type="RefSeq" id="WP_008419464.1">
    <property type="nucleotide sequence ID" value="NZ_AOIA01000014.1"/>
</dbReference>
<gene>
    <name evidence="2" type="ORF">C492_00459</name>
</gene>
<comment type="caution">
    <text evidence="2">The sequence shown here is derived from an EMBL/GenBank/DDBJ whole genome shotgun (WGS) entry which is preliminary data.</text>
</comment>
<keyword evidence="3" id="KW-1185">Reference proteome</keyword>
<feature type="region of interest" description="Disordered" evidence="1">
    <location>
        <begin position="1"/>
        <end position="31"/>
    </location>
</feature>
<dbReference type="STRING" id="1227498.C492_00459"/>
<organism evidence="2 3">
    <name type="scientific">Natronococcus jeotgali DSM 18795</name>
    <dbReference type="NCBI Taxonomy" id="1227498"/>
    <lineage>
        <taxon>Archaea</taxon>
        <taxon>Methanobacteriati</taxon>
        <taxon>Methanobacteriota</taxon>
        <taxon>Stenosarchaea group</taxon>
        <taxon>Halobacteria</taxon>
        <taxon>Halobacteriales</taxon>
        <taxon>Natrialbaceae</taxon>
        <taxon>Natronococcus</taxon>
    </lineage>
</organism>
<evidence type="ECO:0000256" key="1">
    <source>
        <dbReference type="SAM" id="MobiDB-lite"/>
    </source>
</evidence>
<proteinExistence type="predicted"/>
<dbReference type="Proteomes" id="UP000011531">
    <property type="component" value="Unassembled WGS sequence"/>
</dbReference>
<accession>L9XY18</accession>
<evidence type="ECO:0000313" key="2">
    <source>
        <dbReference type="EMBL" id="ELY66729.1"/>
    </source>
</evidence>